<evidence type="ECO:0000256" key="6">
    <source>
        <dbReference type="PIRNR" id="PIRNR017233"/>
    </source>
</evidence>
<dbReference type="PANTHER" id="PTHR12747:SF0">
    <property type="entry name" value="ELONGATOR COMPLEX PROTEIN 1"/>
    <property type="match status" value="1"/>
</dbReference>
<gene>
    <name evidence="13" type="ORF">EMPS_08946</name>
</gene>
<dbReference type="PIRSF" id="PIRSF017233">
    <property type="entry name" value="IKAP"/>
    <property type="match status" value="1"/>
</dbReference>
<dbReference type="InterPro" id="IPR056169">
    <property type="entry name" value="HB_ELP1"/>
</dbReference>
<evidence type="ECO:0000313" key="14">
    <source>
        <dbReference type="Proteomes" id="UP000827284"/>
    </source>
</evidence>
<evidence type="ECO:0000259" key="8">
    <source>
        <dbReference type="Pfam" id="PF04762"/>
    </source>
</evidence>
<evidence type="ECO:0000256" key="4">
    <source>
        <dbReference type="ARBA" id="ARBA00022694"/>
    </source>
</evidence>
<evidence type="ECO:0000256" key="5">
    <source>
        <dbReference type="ARBA" id="ARBA00029535"/>
    </source>
</evidence>
<feature type="domain" description="ELP1 three-helical bundle" evidence="12">
    <location>
        <begin position="1106"/>
        <end position="1283"/>
    </location>
</feature>
<dbReference type="Gene3D" id="2.130.10.10">
    <property type="entry name" value="YVTN repeat-like/Quinoprotein amine dehydrogenase"/>
    <property type="match status" value="1"/>
</dbReference>
<dbReference type="PANTHER" id="PTHR12747">
    <property type="entry name" value="ELONGATOR COMPLEX PROTEIN 1"/>
    <property type="match status" value="1"/>
</dbReference>
<protein>
    <recommendedName>
        <fullName evidence="5 6">Elongator complex protein 1</fullName>
    </recommendedName>
</protein>
<comment type="caution">
    <text evidence="13">The sequence shown here is derived from an EMBL/GenBank/DDBJ whole genome shotgun (WGS) entry which is preliminary data.</text>
</comment>
<keyword evidence="6" id="KW-0539">Nucleus</keyword>
<proteinExistence type="inferred from homology"/>
<name>A0A9P3HHA7_9FUNG</name>
<keyword evidence="4" id="KW-0819">tRNA processing</keyword>
<dbReference type="Proteomes" id="UP000827284">
    <property type="component" value="Unassembled WGS sequence"/>
</dbReference>
<comment type="subcellular location">
    <subcellularLocation>
        <location evidence="6">Cytoplasm</location>
    </subcellularLocation>
    <subcellularLocation>
        <location evidence="6">Nucleus</location>
    </subcellularLocation>
</comment>
<accession>A0A9P3HHA7</accession>
<dbReference type="InterPro" id="IPR056166">
    <property type="entry name" value="TPR_ELP1"/>
</dbReference>
<dbReference type="InterPro" id="IPR056164">
    <property type="entry name" value="Beta-prop_ELP1_1st"/>
</dbReference>
<comment type="similarity">
    <text evidence="2 6">Belongs to the ELP1/IKA1 family.</text>
</comment>
<evidence type="ECO:0000256" key="3">
    <source>
        <dbReference type="ARBA" id="ARBA00022490"/>
    </source>
</evidence>
<feature type="domain" description="ELP1 N-terminal second beta-propeller" evidence="9">
    <location>
        <begin position="400"/>
        <end position="682"/>
    </location>
</feature>
<evidence type="ECO:0000256" key="2">
    <source>
        <dbReference type="ARBA" id="ARBA00006086"/>
    </source>
</evidence>
<evidence type="ECO:0000259" key="11">
    <source>
        <dbReference type="Pfam" id="PF23925"/>
    </source>
</evidence>
<evidence type="ECO:0000259" key="12">
    <source>
        <dbReference type="Pfam" id="PF23936"/>
    </source>
</evidence>
<evidence type="ECO:0000313" key="13">
    <source>
        <dbReference type="EMBL" id="GJJ76587.1"/>
    </source>
</evidence>
<evidence type="ECO:0000259" key="9">
    <source>
        <dbReference type="Pfam" id="PF23797"/>
    </source>
</evidence>
<dbReference type="GO" id="GO:0005829">
    <property type="term" value="C:cytosol"/>
    <property type="evidence" value="ECO:0007669"/>
    <property type="project" value="TreeGrafter"/>
</dbReference>
<dbReference type="InterPro" id="IPR015943">
    <property type="entry name" value="WD40/YVTN_repeat-like_dom_sf"/>
</dbReference>
<dbReference type="GO" id="GO:0000049">
    <property type="term" value="F:tRNA binding"/>
    <property type="evidence" value="ECO:0007669"/>
    <property type="project" value="TreeGrafter"/>
</dbReference>
<dbReference type="OrthoDB" id="40048at2759"/>
<dbReference type="Pfam" id="PF23925">
    <property type="entry name" value="A-sol_ELP1"/>
    <property type="match status" value="2"/>
</dbReference>
<feature type="compositionally biased region" description="Basic residues" evidence="7">
    <location>
        <begin position="1209"/>
        <end position="1222"/>
    </location>
</feature>
<dbReference type="Pfam" id="PF23936">
    <property type="entry name" value="HB_ELP1"/>
    <property type="match status" value="1"/>
</dbReference>
<dbReference type="Pfam" id="PF04762">
    <property type="entry name" value="Beta-prop_ELP1_1st"/>
    <property type="match status" value="1"/>
</dbReference>
<feature type="domain" description="ELP1 alpha-solenoid" evidence="11">
    <location>
        <begin position="810"/>
        <end position="927"/>
    </location>
</feature>
<dbReference type="EMBL" id="BQFW01000012">
    <property type="protein sequence ID" value="GJJ76587.1"/>
    <property type="molecule type" value="Genomic_DNA"/>
</dbReference>
<evidence type="ECO:0000256" key="7">
    <source>
        <dbReference type="SAM" id="MobiDB-lite"/>
    </source>
</evidence>
<dbReference type="Pfam" id="PF23797">
    <property type="entry name" value="Beta-prop_ELP1_2nd"/>
    <property type="match status" value="1"/>
</dbReference>
<keyword evidence="14" id="KW-1185">Reference proteome</keyword>
<dbReference type="Pfam" id="PF23878">
    <property type="entry name" value="TPR_ELP1"/>
    <property type="match status" value="1"/>
</dbReference>
<organism evidence="13 14">
    <name type="scientific">Entomortierella parvispora</name>
    <dbReference type="NCBI Taxonomy" id="205924"/>
    <lineage>
        <taxon>Eukaryota</taxon>
        <taxon>Fungi</taxon>
        <taxon>Fungi incertae sedis</taxon>
        <taxon>Mucoromycota</taxon>
        <taxon>Mortierellomycotina</taxon>
        <taxon>Mortierellomycetes</taxon>
        <taxon>Mortierellales</taxon>
        <taxon>Mortierellaceae</taxon>
        <taxon>Entomortierella</taxon>
    </lineage>
</organism>
<dbReference type="SUPFAM" id="SSF69322">
    <property type="entry name" value="Tricorn protease domain 2"/>
    <property type="match status" value="1"/>
</dbReference>
<dbReference type="Gene3D" id="1.25.40.470">
    <property type="match status" value="1"/>
</dbReference>
<feature type="domain" description="ELP1 TPR" evidence="10">
    <location>
        <begin position="934"/>
        <end position="1097"/>
    </location>
</feature>
<dbReference type="InterPro" id="IPR056167">
    <property type="entry name" value="A-sol_ELP1"/>
</dbReference>
<dbReference type="InterPro" id="IPR056165">
    <property type="entry name" value="Beta-prop_ELP1_2nd"/>
</dbReference>
<evidence type="ECO:0000259" key="10">
    <source>
        <dbReference type="Pfam" id="PF23878"/>
    </source>
</evidence>
<dbReference type="GO" id="GO:0033588">
    <property type="term" value="C:elongator holoenzyme complex"/>
    <property type="evidence" value="ECO:0007669"/>
    <property type="project" value="InterPro"/>
</dbReference>
<dbReference type="GO" id="GO:0002926">
    <property type="term" value="P:tRNA wobble base 5-methoxycarbonylmethyl-2-thiouridinylation"/>
    <property type="evidence" value="ECO:0007669"/>
    <property type="project" value="TreeGrafter"/>
</dbReference>
<feature type="domain" description="ELP1 first N-terminal beta-propeller" evidence="8">
    <location>
        <begin position="1"/>
        <end position="360"/>
    </location>
</feature>
<dbReference type="GO" id="GO:0005634">
    <property type="term" value="C:nucleus"/>
    <property type="evidence" value="ECO:0007669"/>
    <property type="project" value="UniProtKB-SubCell"/>
</dbReference>
<keyword evidence="3 6" id="KW-0963">Cytoplasm</keyword>
<sequence>MKNLTLLSQIHLARFGRPVGKDIHHSVDPETGDVYVAYSTGPTEGVLVRISDLQSPFPEINELVTFPPQNDVNADQWGYVVGVKFLVDIQAVCVIFSHGDVVLFHNEATESGDTLEIVGSVDSGISCMAWSPDEELVVMVTGEGSILEMTKDFDVIAENPIDVEEAGEDVSVNVGWGKKETQFHGTEGKQAAQRKVDTSAFTFSPDDDNQHRLSWRGDGTYFCCSSKDSRLGRRVIRVYNREAVLQTTSESVDMLEHGLSWRPSGNLIASSQRLPHRHDIVFFERNGLRHGEFTLREGNDAVVKELAWNCDSTVLAVWLERASGSCIQLWTMNNYKWYMKQELSYNSEISSAVASLQWDVESALVLHVVTQSGSYQRNQYCWDTYINERLSPENLGTAAVVDGADLLVTPFRVMNVPPPMSAYTLTVPYAIQHVSFSSQDGGDDMAVLLADQRVAFFERTETTVRPLPEPKLMGLIELADMPSVAVRQIAWVRPDTLIGLQYDSDICADAIVMVKLAFDEETRAPKILSKTDLPLEGVYQRLYFNQTYGDILLQQADGNLMSVQIQDGEDTPTVSKWMEISRLPEGCLWMGTTRIGAGREEYRERAVVGLARNNRLYVNDRLISSETTSFCLHNHFLIFTTATHSARFLPLETSLADFKIVDNSMLPYDESIRRVERGSKIVLALPYSVNLVLQMPRGNLETVAPRALVLSVTRDALDKCDFRTAFVTCRRNRIDLNILYDHNPKVFMENVPEFVKQVKEVDYLNLFLSFLRNEDVTQTLYPLSGSGSALKQQLLPQANTQKIQRSDGSRSKATAVSAEQSQKVNQICDAVRVELDKLDRKTYINSVLTTHVRKSPPDLEAALLLLAQLKEEDQSLAEDALKFTIFLADVDRLFDVALGMYDFALVLMVAQWSQKDPREYLPFLNELRTLEKYYQRFRIDDHLKKYESALKNLSLAGEKYFENCVSYIRQHNLFRPALKIFGSNSVKHKAILQIYGDSLSMNGDHEQAGVAYAMAGEKEKALESYKEAGLWREAVVLAQQLRYEPSAMSYLAQGLADRLKVDKRYQEAGTVLAEYARDSEEAITALLEGRLWTEAIRTAYFYNRLDLMDTHVAPGIADGHHDLMESIREMQEQFDKQTKRLKEVRDLKIEKALAEAAEDMMAPDEALDNVDMMSDTTSMASGFSRYTAANTVVSKASNSSRSSSQYTARLKKRADKKRQRGKKGSVFEEEYLINSLRKLILRVDTTKPDVHALLKCLAESMSLERARVLQQEFSKLLQDIEAQGPIIFVPAPEEYLAKKKAAEDAKTERKKLIKQNQAQAHLMSRHEEAVAQAQIAQLEEIAEQDIADIYGEIPVMSKETWDVDLV</sequence>
<feature type="region of interest" description="Disordered" evidence="7">
    <location>
        <begin position="1197"/>
        <end position="1222"/>
    </location>
</feature>
<reference evidence="13" key="2">
    <citation type="journal article" date="2022" name="Microbiol. Resour. Announc.">
        <title>Whole-Genome Sequence of Entomortierella parvispora E1425, a Mucoromycotan Fungus Associated with Burkholderiaceae-Related Endosymbiotic Bacteria.</title>
        <authorList>
            <person name="Herlambang A."/>
            <person name="Guo Y."/>
            <person name="Takashima Y."/>
            <person name="Narisawa K."/>
            <person name="Ohta H."/>
            <person name="Nishizawa T."/>
        </authorList>
    </citation>
    <scope>NUCLEOTIDE SEQUENCE</scope>
    <source>
        <strain evidence="13">E1425</strain>
    </source>
</reference>
<feature type="domain" description="ELP1 alpha-solenoid" evidence="11">
    <location>
        <begin position="706"/>
        <end position="791"/>
    </location>
</feature>
<reference evidence="13" key="1">
    <citation type="submission" date="2021-11" db="EMBL/GenBank/DDBJ databases">
        <authorList>
            <person name="Herlambang A."/>
            <person name="Guo Y."/>
            <person name="Takashima Y."/>
            <person name="Nishizawa T."/>
        </authorList>
    </citation>
    <scope>NUCLEOTIDE SEQUENCE</scope>
    <source>
        <strain evidence="13">E1425</strain>
    </source>
</reference>
<dbReference type="InterPro" id="IPR006849">
    <property type="entry name" value="Elp1"/>
</dbReference>
<evidence type="ECO:0000256" key="1">
    <source>
        <dbReference type="ARBA" id="ARBA00005043"/>
    </source>
</evidence>
<comment type="pathway">
    <text evidence="1">tRNA modification; 5-methoxycarbonylmethyl-2-thiouridine-tRNA biosynthesis.</text>
</comment>
<comment type="function">
    <text evidence="6">Component of the elongator complex which is required for multiple tRNA modifications, including mcm5U (5-methoxycarbonylmethyl uridine), mcm5s2U (5-methoxycarbonylmethyl-2-thiouridine), and ncm5U (5-carbamoylmethyl uridine). The elongator complex catalyzes formation of carboxymethyluridine in the wobble base at position 34 in tRNAs.</text>
</comment>